<dbReference type="PANTHER" id="PTHR43880">
    <property type="entry name" value="ALCOHOL DEHYDROGENASE"/>
    <property type="match status" value="1"/>
</dbReference>
<dbReference type="Gene3D" id="3.90.180.10">
    <property type="entry name" value="Medium-chain alcohol dehydrogenases, catalytic domain"/>
    <property type="match status" value="1"/>
</dbReference>
<reference evidence="8 9" key="1">
    <citation type="submission" date="2020-08" db="EMBL/GenBank/DDBJ databases">
        <title>The genome sequence of Novosphingobium flavum 4Y4.</title>
        <authorList>
            <person name="Liu Y."/>
        </authorList>
    </citation>
    <scope>NUCLEOTIDE SEQUENCE [LARGE SCALE GENOMIC DNA]</scope>
    <source>
        <strain evidence="8 9">4Y4</strain>
    </source>
</reference>
<dbReference type="InterPro" id="IPR002328">
    <property type="entry name" value="ADH_Zn_CS"/>
</dbReference>
<dbReference type="Pfam" id="PF00107">
    <property type="entry name" value="ADH_zinc_N"/>
    <property type="match status" value="1"/>
</dbReference>
<evidence type="ECO:0000256" key="1">
    <source>
        <dbReference type="ARBA" id="ARBA00001947"/>
    </source>
</evidence>
<keyword evidence="9" id="KW-1185">Reference proteome</keyword>
<dbReference type="InterPro" id="IPR013154">
    <property type="entry name" value="ADH-like_N"/>
</dbReference>
<name>A0A7X1F4K0_9SPHN</name>
<keyword evidence="4" id="KW-0560">Oxidoreductase</keyword>
<dbReference type="AlphaFoldDB" id="A0A7X1F4K0"/>
<dbReference type="GO" id="GO:0051903">
    <property type="term" value="F:S-(hydroxymethyl)glutathione dehydrogenase [NAD(P)+] activity"/>
    <property type="evidence" value="ECO:0007669"/>
    <property type="project" value="TreeGrafter"/>
</dbReference>
<dbReference type="SUPFAM" id="SSF51735">
    <property type="entry name" value="NAD(P)-binding Rossmann-fold domains"/>
    <property type="match status" value="1"/>
</dbReference>
<accession>A0A7X1F4K0</accession>
<dbReference type="FunFam" id="3.40.50.720:FF:000003">
    <property type="entry name" value="S-(hydroxymethyl)glutathione dehydrogenase"/>
    <property type="match status" value="1"/>
</dbReference>
<proteinExistence type="inferred from homology"/>
<evidence type="ECO:0000259" key="7">
    <source>
        <dbReference type="SMART" id="SM00829"/>
    </source>
</evidence>
<dbReference type="InterPro" id="IPR013149">
    <property type="entry name" value="ADH-like_C"/>
</dbReference>
<dbReference type="InterPro" id="IPR011032">
    <property type="entry name" value="GroES-like_sf"/>
</dbReference>
<comment type="cofactor">
    <cofactor evidence="1 6">
        <name>Zn(2+)</name>
        <dbReference type="ChEBI" id="CHEBI:29105"/>
    </cofactor>
</comment>
<dbReference type="PROSITE" id="PS00059">
    <property type="entry name" value="ADH_ZINC"/>
    <property type="match status" value="1"/>
</dbReference>
<dbReference type="SMART" id="SM00829">
    <property type="entry name" value="PKS_ER"/>
    <property type="match status" value="1"/>
</dbReference>
<dbReference type="EMBL" id="JACLAU010000001">
    <property type="protein sequence ID" value="MBC2650260.1"/>
    <property type="molecule type" value="Genomic_DNA"/>
</dbReference>
<evidence type="ECO:0000256" key="6">
    <source>
        <dbReference type="RuleBase" id="RU361277"/>
    </source>
</evidence>
<dbReference type="SUPFAM" id="SSF50129">
    <property type="entry name" value="GroES-like"/>
    <property type="match status" value="2"/>
</dbReference>
<evidence type="ECO:0000256" key="2">
    <source>
        <dbReference type="ARBA" id="ARBA00022723"/>
    </source>
</evidence>
<evidence type="ECO:0000256" key="4">
    <source>
        <dbReference type="ARBA" id="ARBA00023002"/>
    </source>
</evidence>
<keyword evidence="5" id="KW-0520">NAD</keyword>
<dbReference type="GO" id="GO:0008270">
    <property type="term" value="F:zinc ion binding"/>
    <property type="evidence" value="ECO:0007669"/>
    <property type="project" value="InterPro"/>
</dbReference>
<dbReference type="GO" id="GO:0005829">
    <property type="term" value="C:cytosol"/>
    <property type="evidence" value="ECO:0007669"/>
    <property type="project" value="TreeGrafter"/>
</dbReference>
<evidence type="ECO:0000313" key="9">
    <source>
        <dbReference type="Proteomes" id="UP000520156"/>
    </source>
</evidence>
<dbReference type="PANTHER" id="PTHR43880:SF12">
    <property type="entry name" value="ALCOHOL DEHYDROGENASE CLASS-3"/>
    <property type="match status" value="1"/>
</dbReference>
<gene>
    <name evidence="8" type="ORF">H7F49_00910</name>
</gene>
<dbReference type="Proteomes" id="UP000520156">
    <property type="component" value="Unassembled WGS sequence"/>
</dbReference>
<keyword evidence="3 6" id="KW-0862">Zinc</keyword>
<dbReference type="GO" id="GO:0046294">
    <property type="term" value="P:formaldehyde catabolic process"/>
    <property type="evidence" value="ECO:0007669"/>
    <property type="project" value="TreeGrafter"/>
</dbReference>
<dbReference type="InterPro" id="IPR036291">
    <property type="entry name" value="NAD(P)-bd_dom_sf"/>
</dbReference>
<dbReference type="Pfam" id="PF08240">
    <property type="entry name" value="ADH_N"/>
    <property type="match status" value="1"/>
</dbReference>
<feature type="domain" description="Enoyl reductase (ER)" evidence="7">
    <location>
        <begin position="10"/>
        <end position="361"/>
    </location>
</feature>
<evidence type="ECO:0000256" key="3">
    <source>
        <dbReference type="ARBA" id="ARBA00022833"/>
    </source>
</evidence>
<keyword evidence="2 6" id="KW-0479">Metal-binding</keyword>
<evidence type="ECO:0000256" key="5">
    <source>
        <dbReference type="ARBA" id="ARBA00023027"/>
    </source>
</evidence>
<protein>
    <submittedName>
        <fullName evidence="8">Alcohol dehydrogenase catalytic domain-containing protein</fullName>
    </submittedName>
</protein>
<dbReference type="RefSeq" id="WP_185681673.1">
    <property type="nucleotide sequence ID" value="NZ_JACLAU010000001.1"/>
</dbReference>
<organism evidence="8 9">
    <name type="scientific">Novosphingobium aerophilum</name>
    <dbReference type="NCBI Taxonomy" id="2839843"/>
    <lineage>
        <taxon>Bacteria</taxon>
        <taxon>Pseudomonadati</taxon>
        <taxon>Pseudomonadota</taxon>
        <taxon>Alphaproteobacteria</taxon>
        <taxon>Sphingomonadales</taxon>
        <taxon>Sphingomonadaceae</taxon>
        <taxon>Novosphingobium</taxon>
    </lineage>
</organism>
<dbReference type="Gene3D" id="3.40.50.720">
    <property type="entry name" value="NAD(P)-binding Rossmann-like Domain"/>
    <property type="match status" value="1"/>
</dbReference>
<sequence>MKTHAMVCHAPNAPLVLEELDLAPPGPDEVLIEVMASGLCHTDLSQIEGKAAPYPFPVVVGHEAAGVVRAAGAAVTSLAVGDHVIALGIGECGQCSHCRSGRTNLCELFLADMAAQPSPFALHGRKVSAYTGVGALARHLVMAERNVAKIRRDVPFDLACTIACSVATGVGAVLHTAHVTAGSTVAVFGLGGIGLNVVQGARLAGASRIIGVDINPLRDGQGRRFGMTDFVHGGETDTVAAIRALTGGAGADYAFECVGNAALMAQAVDCTRIGWGCTVVLGVPPDGQTLSLVPFQLQLGRTVKGSFMGNMKGRSELPGLLDHYVAGRLNLADLVTHRLPMDRVNEGFAMMKRGEAVRTVVRFGGEGA</sequence>
<comment type="similarity">
    <text evidence="6">Belongs to the zinc-containing alcohol dehydrogenase family.</text>
</comment>
<comment type="caution">
    <text evidence="8">The sequence shown here is derived from an EMBL/GenBank/DDBJ whole genome shotgun (WGS) entry which is preliminary data.</text>
</comment>
<dbReference type="InterPro" id="IPR020843">
    <property type="entry name" value="ER"/>
</dbReference>
<evidence type="ECO:0000313" key="8">
    <source>
        <dbReference type="EMBL" id="MBC2650260.1"/>
    </source>
</evidence>